<evidence type="ECO:0000259" key="10">
    <source>
        <dbReference type="PROSITE" id="PS50885"/>
    </source>
</evidence>
<dbReference type="FunFam" id="1.10.287.950:FF:000001">
    <property type="entry name" value="Methyl-accepting chemotaxis sensory transducer"/>
    <property type="match status" value="1"/>
</dbReference>
<dbReference type="PROSITE" id="PS50885">
    <property type="entry name" value="HAMP"/>
    <property type="match status" value="1"/>
</dbReference>
<evidence type="ECO:0000256" key="7">
    <source>
        <dbReference type="PROSITE-ProRule" id="PRU00284"/>
    </source>
</evidence>
<feature type="transmembrane region" description="Helical" evidence="8">
    <location>
        <begin position="12"/>
        <end position="30"/>
    </location>
</feature>
<dbReference type="GO" id="GO:0006935">
    <property type="term" value="P:chemotaxis"/>
    <property type="evidence" value="ECO:0007669"/>
    <property type="project" value="InterPro"/>
</dbReference>
<dbReference type="InterPro" id="IPR004090">
    <property type="entry name" value="Chemotax_Me-accpt_rcpt"/>
</dbReference>
<dbReference type="SMART" id="SM00283">
    <property type="entry name" value="MA"/>
    <property type="match status" value="1"/>
</dbReference>
<dbReference type="PRINTS" id="PR00260">
    <property type="entry name" value="CHEMTRNSDUCR"/>
</dbReference>
<dbReference type="PANTHER" id="PTHR32089">
    <property type="entry name" value="METHYL-ACCEPTING CHEMOTAXIS PROTEIN MCPB"/>
    <property type="match status" value="1"/>
</dbReference>
<dbReference type="GO" id="GO:0007165">
    <property type="term" value="P:signal transduction"/>
    <property type="evidence" value="ECO:0007669"/>
    <property type="project" value="UniProtKB-KW"/>
</dbReference>
<dbReference type="InterPro" id="IPR004089">
    <property type="entry name" value="MCPsignal_dom"/>
</dbReference>
<gene>
    <name evidence="11" type="ORF">J5O05_06140</name>
</gene>
<keyword evidence="2 8" id="KW-0812">Transmembrane</keyword>
<keyword evidence="12" id="KW-1185">Reference proteome</keyword>
<dbReference type="Proteomes" id="UP000664904">
    <property type="component" value="Chromosome"/>
</dbReference>
<feature type="domain" description="HAMP" evidence="10">
    <location>
        <begin position="213"/>
        <end position="265"/>
    </location>
</feature>
<keyword evidence="4 8" id="KW-0472">Membrane</keyword>
<reference evidence="11" key="1">
    <citation type="submission" date="2021-03" db="EMBL/GenBank/DDBJ databases">
        <title>Complete Genome of Pseudoalteromonas xiamenensis STKMTI.2, a new potential marine bacterium producing anti-Vibrio compounds.</title>
        <authorList>
            <person name="Handayani D.P."/>
            <person name="Isnansetyo A."/>
            <person name="Istiqomah I."/>
            <person name="Jumina J."/>
        </authorList>
    </citation>
    <scope>NUCLEOTIDE SEQUENCE</scope>
    <source>
        <strain evidence="11">STKMTI.2</strain>
    </source>
</reference>
<dbReference type="EMBL" id="CP072133">
    <property type="protein sequence ID" value="QTH72412.1"/>
    <property type="molecule type" value="Genomic_DNA"/>
</dbReference>
<protein>
    <submittedName>
        <fullName evidence="11">Methyl-accepting chemotaxis protein</fullName>
    </submittedName>
</protein>
<dbReference type="AlphaFoldDB" id="A0A975DJQ2"/>
<accession>A0A975DJQ2</accession>
<dbReference type="GO" id="GO:0016020">
    <property type="term" value="C:membrane"/>
    <property type="evidence" value="ECO:0007669"/>
    <property type="project" value="UniProtKB-SubCell"/>
</dbReference>
<dbReference type="SUPFAM" id="SSF58104">
    <property type="entry name" value="Methyl-accepting chemotaxis protein (MCP) signaling domain"/>
    <property type="match status" value="1"/>
</dbReference>
<evidence type="ECO:0000313" key="12">
    <source>
        <dbReference type="Proteomes" id="UP000664904"/>
    </source>
</evidence>
<name>A0A975DJQ2_9GAMM</name>
<evidence type="ECO:0000256" key="6">
    <source>
        <dbReference type="ARBA" id="ARBA00029447"/>
    </source>
</evidence>
<dbReference type="SMART" id="SM00304">
    <property type="entry name" value="HAMP"/>
    <property type="match status" value="1"/>
</dbReference>
<keyword evidence="5 7" id="KW-0807">Transducer</keyword>
<dbReference type="PANTHER" id="PTHR32089:SF119">
    <property type="entry name" value="METHYL-ACCEPTING CHEMOTAXIS PROTEIN CTPL"/>
    <property type="match status" value="1"/>
</dbReference>
<evidence type="ECO:0000256" key="8">
    <source>
        <dbReference type="SAM" id="Phobius"/>
    </source>
</evidence>
<evidence type="ECO:0000313" key="11">
    <source>
        <dbReference type="EMBL" id="QTH72412.1"/>
    </source>
</evidence>
<feature type="transmembrane region" description="Helical" evidence="8">
    <location>
        <begin position="191"/>
        <end position="213"/>
    </location>
</feature>
<feature type="domain" description="Methyl-accepting transducer" evidence="9">
    <location>
        <begin position="270"/>
        <end position="506"/>
    </location>
</feature>
<dbReference type="PROSITE" id="PS50111">
    <property type="entry name" value="CHEMOTAXIS_TRANSDUC_2"/>
    <property type="match status" value="1"/>
</dbReference>
<dbReference type="KEGG" id="pxi:J5O05_06140"/>
<comment type="subcellular location">
    <subcellularLocation>
        <location evidence="1">Membrane</location>
        <topology evidence="1">Multi-pass membrane protein</topology>
    </subcellularLocation>
</comment>
<dbReference type="Pfam" id="PF00015">
    <property type="entry name" value="MCPsignal"/>
    <property type="match status" value="1"/>
</dbReference>
<keyword evidence="3 8" id="KW-1133">Transmembrane helix</keyword>
<evidence type="ECO:0000256" key="4">
    <source>
        <dbReference type="ARBA" id="ARBA00023136"/>
    </source>
</evidence>
<dbReference type="CDD" id="cd11386">
    <property type="entry name" value="MCP_signal"/>
    <property type="match status" value="1"/>
</dbReference>
<evidence type="ECO:0000256" key="2">
    <source>
        <dbReference type="ARBA" id="ARBA00022692"/>
    </source>
</evidence>
<dbReference type="InterPro" id="IPR003660">
    <property type="entry name" value="HAMP_dom"/>
</dbReference>
<sequence length="545" mass="59912">MRISNLSMKQKFLLLSSLICAIFILSMWAIKLSNDRVANNFSHFYNDNFRVLRLSAEIEHTQVEITSEIRGLQVVYLLKLNDQAGEFIDRIDDKLALTPKLFNELKRYYQGDIGQINQMDRLLNNYQKAVALFKQEMESQPDNKAPYPVFKAFVDALTELNQFYGKFTELNEQSANSAKQDNEVAISQANWLFYLSAIVAICLSVLLSHLIAAKVNQGLSKLRQSANALENGELDCLSSVEGEDEVAALSSALDATIKHLNNTLQSIKQSADIVGENSLALKKSNNDIHQSVVEVSDNTTQAVTAIEELSVTSRSIAVNTSETAHASDSMMNLAQSGLNASEQTKDAVVQLSETLASAASVVNKLQTESNRIETILDVIRNISEQTNLLALNAAIEAARAGEQGRGFAVVADEVRTLAQRSHTSVNEIETMLSQLKTASENAVGMMNDSTEVAANAEQKMTESNLLISQIMDTIHQVNDQTQQIATAAEEQSAVAGDISSNMHEIQTLSDRTSQIAITTTTASNEVAAQIQDVLKKVAFFKFHRK</sequence>
<evidence type="ECO:0000256" key="5">
    <source>
        <dbReference type="ARBA" id="ARBA00023224"/>
    </source>
</evidence>
<dbReference type="GO" id="GO:0004888">
    <property type="term" value="F:transmembrane signaling receptor activity"/>
    <property type="evidence" value="ECO:0007669"/>
    <property type="project" value="InterPro"/>
</dbReference>
<evidence type="ECO:0000256" key="3">
    <source>
        <dbReference type="ARBA" id="ARBA00022989"/>
    </source>
</evidence>
<comment type="similarity">
    <text evidence="6">Belongs to the methyl-accepting chemotaxis (MCP) protein family.</text>
</comment>
<dbReference type="Pfam" id="PF00672">
    <property type="entry name" value="HAMP"/>
    <property type="match status" value="1"/>
</dbReference>
<evidence type="ECO:0000259" key="9">
    <source>
        <dbReference type="PROSITE" id="PS50111"/>
    </source>
</evidence>
<proteinExistence type="inferred from homology"/>
<organism evidence="11 12">
    <name type="scientific">Pseudoalteromonas xiamenensis</name>
    <dbReference type="NCBI Taxonomy" id="882626"/>
    <lineage>
        <taxon>Bacteria</taxon>
        <taxon>Pseudomonadati</taxon>
        <taxon>Pseudomonadota</taxon>
        <taxon>Gammaproteobacteria</taxon>
        <taxon>Alteromonadales</taxon>
        <taxon>Pseudoalteromonadaceae</taxon>
        <taxon>Pseudoalteromonas</taxon>
    </lineage>
</organism>
<evidence type="ECO:0000256" key="1">
    <source>
        <dbReference type="ARBA" id="ARBA00004141"/>
    </source>
</evidence>
<dbReference type="Gene3D" id="1.10.287.950">
    <property type="entry name" value="Methyl-accepting chemotaxis protein"/>
    <property type="match status" value="1"/>
</dbReference>